<dbReference type="RefSeq" id="WP_229641640.1">
    <property type="nucleotide sequence ID" value="NZ_JADWDC010000046.1"/>
</dbReference>
<accession>A0A964FGZ2</accession>
<dbReference type="InterPro" id="IPR043519">
    <property type="entry name" value="NT_sf"/>
</dbReference>
<sequence>MRENEQKDLGSSKIVTRQIKPHGRFFSQAADGTVINPASMDNVPESVHPLIDEVVTVYQQRFGQNLHSVYVRGSVVHGTSVRNFSDLDTFALVQPTDKQPFIWWCTPDWESEASSMILSKYPEYITKIDFGYATWHKDFLKRNPTLATTIKTQSLCIAGINVQSLLPNFKPGPEMCCNYLGLERELALLSAMVLGQKDLDVYKAQAAVKRMIRVGFELIMEQERRYTGSLYYCYDCLCRYYPEQRETVRQLLEFYLNPQPDLEAIAKCLTYGKWLKEKVDRDLRPSIENLASVEQ</sequence>
<protein>
    <recommendedName>
        <fullName evidence="3">Nucleotidyltransferase</fullName>
    </recommendedName>
</protein>
<reference evidence="1" key="1">
    <citation type="journal article" date="2021" name="Antonie Van Leeuwenhoek">
        <title>Draft genome and description of Waterburya agarophytonicola gen. nov. sp. nov. (Pleurocapsales, Cyanobacteria): a seaweed symbiont.</title>
        <authorList>
            <person name="Bonthond G."/>
            <person name="Shalygin S."/>
            <person name="Bayer T."/>
            <person name="Weinberger F."/>
        </authorList>
    </citation>
    <scope>NUCLEOTIDE SEQUENCE</scope>
    <source>
        <strain evidence="1">KI4</strain>
    </source>
</reference>
<dbReference type="SUPFAM" id="SSF81301">
    <property type="entry name" value="Nucleotidyltransferase"/>
    <property type="match status" value="1"/>
</dbReference>
<name>A0A964FGZ2_9CYAN</name>
<proteinExistence type="predicted"/>
<gene>
    <name evidence="1" type="ORF">I4641_16325</name>
</gene>
<dbReference type="Proteomes" id="UP000729733">
    <property type="component" value="Unassembled WGS sequence"/>
</dbReference>
<evidence type="ECO:0008006" key="3">
    <source>
        <dbReference type="Google" id="ProtNLM"/>
    </source>
</evidence>
<evidence type="ECO:0000313" key="1">
    <source>
        <dbReference type="EMBL" id="MCC0178542.1"/>
    </source>
</evidence>
<dbReference type="EMBL" id="JADWDC010000046">
    <property type="protein sequence ID" value="MCC0178542.1"/>
    <property type="molecule type" value="Genomic_DNA"/>
</dbReference>
<keyword evidence="2" id="KW-1185">Reference proteome</keyword>
<comment type="caution">
    <text evidence="1">The sequence shown here is derived from an EMBL/GenBank/DDBJ whole genome shotgun (WGS) entry which is preliminary data.</text>
</comment>
<dbReference type="Gene3D" id="3.30.460.10">
    <property type="entry name" value="Beta Polymerase, domain 2"/>
    <property type="match status" value="1"/>
</dbReference>
<evidence type="ECO:0000313" key="2">
    <source>
        <dbReference type="Proteomes" id="UP000729733"/>
    </source>
</evidence>
<dbReference type="AlphaFoldDB" id="A0A964FGZ2"/>
<organism evidence="1 2">
    <name type="scientific">Waterburya agarophytonicola KI4</name>
    <dbReference type="NCBI Taxonomy" id="2874699"/>
    <lineage>
        <taxon>Bacteria</taxon>
        <taxon>Bacillati</taxon>
        <taxon>Cyanobacteriota</taxon>
        <taxon>Cyanophyceae</taxon>
        <taxon>Pleurocapsales</taxon>
        <taxon>Hyellaceae</taxon>
        <taxon>Waterburya</taxon>
        <taxon>Waterburya agarophytonicola</taxon>
    </lineage>
</organism>